<dbReference type="InterPro" id="IPR022764">
    <property type="entry name" value="Peptidase_S54_rhomboid_dom"/>
</dbReference>
<dbReference type="EC" id="3.4.21.105" evidence="10"/>
<dbReference type="GO" id="GO:0004252">
    <property type="term" value="F:serine-type endopeptidase activity"/>
    <property type="evidence" value="ECO:0007669"/>
    <property type="project" value="InterPro"/>
</dbReference>
<keyword evidence="5 10" id="KW-0812">Transmembrane</keyword>
<accession>W1P061</accession>
<evidence type="ECO:0000313" key="12">
    <source>
        <dbReference type="EMBL" id="ERN00335.1"/>
    </source>
</evidence>
<dbReference type="PANTHER" id="PTHR22936">
    <property type="entry name" value="RHOMBOID-RELATED"/>
    <property type="match status" value="1"/>
</dbReference>
<dbReference type="OMA" id="NDCPRNE"/>
<dbReference type="Pfam" id="PF01694">
    <property type="entry name" value="Rhomboid"/>
    <property type="match status" value="1"/>
</dbReference>
<dbReference type="STRING" id="13333.W1P061"/>
<evidence type="ECO:0000256" key="6">
    <source>
        <dbReference type="ARBA" id="ARBA00022801"/>
    </source>
</evidence>
<evidence type="ECO:0000256" key="8">
    <source>
        <dbReference type="ARBA" id="ARBA00022989"/>
    </source>
</evidence>
<comment type="catalytic activity">
    <reaction evidence="1 10">
        <text>Cleaves type-1 transmembrane domains using a catalytic dyad composed of serine and histidine that are contributed by different transmembrane domains.</text>
        <dbReference type="EC" id="3.4.21.105"/>
    </reaction>
</comment>
<dbReference type="InterPro" id="IPR002610">
    <property type="entry name" value="Peptidase_S54_rhomboid-like"/>
</dbReference>
<evidence type="ECO:0000256" key="2">
    <source>
        <dbReference type="ARBA" id="ARBA00004141"/>
    </source>
</evidence>
<feature type="transmembrane region" description="Helical" evidence="10">
    <location>
        <begin position="30"/>
        <end position="49"/>
    </location>
</feature>
<proteinExistence type="inferred from homology"/>
<dbReference type="Gramene" id="ERN00335">
    <property type="protein sequence ID" value="ERN00335"/>
    <property type="gene ID" value="AMTR_s00104p00044730"/>
</dbReference>
<dbReference type="AlphaFoldDB" id="W1P061"/>
<comment type="subcellular location">
    <subcellularLocation>
        <location evidence="2 10">Membrane</location>
        <topology evidence="2 10">Multi-pass membrane protein</topology>
    </subcellularLocation>
</comment>
<gene>
    <name evidence="12" type="ORF">AMTR_s00104p00044730</name>
</gene>
<dbReference type="GO" id="GO:0006508">
    <property type="term" value="P:proteolysis"/>
    <property type="evidence" value="ECO:0007669"/>
    <property type="project" value="UniProtKB-KW"/>
</dbReference>
<protein>
    <recommendedName>
        <fullName evidence="10">RHOMBOID-like protein</fullName>
        <ecNumber evidence="10">3.4.21.105</ecNumber>
    </recommendedName>
</protein>
<evidence type="ECO:0000256" key="7">
    <source>
        <dbReference type="ARBA" id="ARBA00022825"/>
    </source>
</evidence>
<evidence type="ECO:0000256" key="1">
    <source>
        <dbReference type="ARBA" id="ARBA00000156"/>
    </source>
</evidence>
<reference evidence="13" key="1">
    <citation type="journal article" date="2013" name="Science">
        <title>The Amborella genome and the evolution of flowering plants.</title>
        <authorList>
            <consortium name="Amborella Genome Project"/>
        </authorList>
    </citation>
    <scope>NUCLEOTIDE SEQUENCE [LARGE SCALE GENOMIC DNA]</scope>
</reference>
<organism evidence="12 13">
    <name type="scientific">Amborella trichopoda</name>
    <dbReference type="NCBI Taxonomy" id="13333"/>
    <lineage>
        <taxon>Eukaryota</taxon>
        <taxon>Viridiplantae</taxon>
        <taxon>Streptophyta</taxon>
        <taxon>Embryophyta</taxon>
        <taxon>Tracheophyta</taxon>
        <taxon>Spermatophyta</taxon>
        <taxon>Magnoliopsida</taxon>
        <taxon>Amborellales</taxon>
        <taxon>Amborellaceae</taxon>
        <taxon>Amborella</taxon>
    </lineage>
</organism>
<evidence type="ECO:0000256" key="5">
    <source>
        <dbReference type="ARBA" id="ARBA00022692"/>
    </source>
</evidence>
<keyword evidence="13" id="KW-1185">Reference proteome</keyword>
<keyword evidence="8 10" id="KW-1133">Transmembrane helix</keyword>
<evidence type="ECO:0000256" key="4">
    <source>
        <dbReference type="ARBA" id="ARBA00022670"/>
    </source>
</evidence>
<dbReference type="PANTHER" id="PTHR22936:SF69">
    <property type="entry name" value="RHOMBOID-LIKE PROTEIN"/>
    <property type="match status" value="1"/>
</dbReference>
<feature type="transmembrane region" description="Helical" evidence="10">
    <location>
        <begin position="133"/>
        <end position="152"/>
    </location>
</feature>
<dbReference type="InterPro" id="IPR035952">
    <property type="entry name" value="Rhomboid-like_sf"/>
</dbReference>
<comment type="similarity">
    <text evidence="3 10">Belongs to the peptidase S54 family.</text>
</comment>
<comment type="function">
    <text evidence="10">Serine protease involved in intramembrane proteolysis.</text>
</comment>
<evidence type="ECO:0000256" key="9">
    <source>
        <dbReference type="ARBA" id="ARBA00023136"/>
    </source>
</evidence>
<dbReference type="SUPFAM" id="SSF144091">
    <property type="entry name" value="Rhomboid-like"/>
    <property type="match status" value="1"/>
</dbReference>
<keyword evidence="9 10" id="KW-0472">Membrane</keyword>
<dbReference type="Gene3D" id="1.20.1540.10">
    <property type="entry name" value="Rhomboid-like"/>
    <property type="match status" value="1"/>
</dbReference>
<evidence type="ECO:0000259" key="11">
    <source>
        <dbReference type="Pfam" id="PF01694"/>
    </source>
</evidence>
<keyword evidence="6 10" id="KW-0378">Hydrolase</keyword>
<feature type="domain" description="Peptidase S54 rhomboid" evidence="11">
    <location>
        <begin position="104"/>
        <end position="151"/>
    </location>
</feature>
<evidence type="ECO:0000256" key="3">
    <source>
        <dbReference type="ARBA" id="ARBA00009045"/>
    </source>
</evidence>
<sequence length="211" mass="23518">MGKHPALDLETAAVPPRTVAPPPAQPWHSWLVPLFTVANVSLFVLTMYLNDCPRNEPVGLGGKMKEKSSCLFVRSLGRFAFQPLDENSFLGPSSTTLDFMGALDWKKVCAALLTLMFIITINLAVGIDPHIDNSAHIGGFISGFLLGFVLLIRPQFGWISRRYIPPGYDMGHVKPKYKMYQYILWVIAFIFLMMGYVGGLIKLYSAHPLDN</sequence>
<keyword evidence="7 10" id="KW-0720">Serine protease</keyword>
<dbReference type="EMBL" id="KI394907">
    <property type="protein sequence ID" value="ERN00335.1"/>
    <property type="molecule type" value="Genomic_DNA"/>
</dbReference>
<dbReference type="GO" id="GO:0016020">
    <property type="term" value="C:membrane"/>
    <property type="evidence" value="ECO:0007669"/>
    <property type="project" value="UniProtKB-SubCell"/>
</dbReference>
<evidence type="ECO:0000256" key="10">
    <source>
        <dbReference type="RuleBase" id="RU362115"/>
    </source>
</evidence>
<keyword evidence="4 10" id="KW-0645">Protease</keyword>
<dbReference type="eggNOG" id="KOG2289">
    <property type="taxonomic scope" value="Eukaryota"/>
</dbReference>
<evidence type="ECO:0000313" key="13">
    <source>
        <dbReference type="Proteomes" id="UP000017836"/>
    </source>
</evidence>
<feature type="transmembrane region" description="Helical" evidence="10">
    <location>
        <begin position="182"/>
        <end position="204"/>
    </location>
</feature>
<name>W1P061_AMBTC</name>
<comment type="caution">
    <text evidence="10">Lacks conserved residue(s) required for the propagation of feature annotation.</text>
</comment>
<dbReference type="HOGENOM" id="CLU_011531_2_0_1"/>
<feature type="transmembrane region" description="Helical" evidence="10">
    <location>
        <begin position="108"/>
        <end position="127"/>
    </location>
</feature>
<dbReference type="Proteomes" id="UP000017836">
    <property type="component" value="Unassembled WGS sequence"/>
</dbReference>